<dbReference type="CDD" id="cd18548">
    <property type="entry name" value="ABC_6TM_Tm287_like"/>
    <property type="match status" value="1"/>
</dbReference>
<dbReference type="AlphaFoldDB" id="A0A4V2WP40"/>
<evidence type="ECO:0000313" key="13">
    <source>
        <dbReference type="Proteomes" id="UP000295418"/>
    </source>
</evidence>
<dbReference type="PROSITE" id="PS50893">
    <property type="entry name" value="ABC_TRANSPORTER_2"/>
    <property type="match status" value="1"/>
</dbReference>
<proteinExistence type="predicted"/>
<dbReference type="GO" id="GO:0016887">
    <property type="term" value="F:ATP hydrolysis activity"/>
    <property type="evidence" value="ECO:0007669"/>
    <property type="project" value="InterPro"/>
</dbReference>
<dbReference type="InterPro" id="IPR011527">
    <property type="entry name" value="ABC1_TM_dom"/>
</dbReference>
<accession>A0A4V2WP40</accession>
<evidence type="ECO:0000313" key="12">
    <source>
        <dbReference type="EMBL" id="TCZ77862.1"/>
    </source>
</evidence>
<keyword evidence="8 9" id="KW-0472">Membrane</keyword>
<evidence type="ECO:0000256" key="8">
    <source>
        <dbReference type="ARBA" id="ARBA00023136"/>
    </source>
</evidence>
<comment type="caution">
    <text evidence="12">The sequence shown here is derived from an EMBL/GenBank/DDBJ whole genome shotgun (WGS) entry which is preliminary data.</text>
</comment>
<evidence type="ECO:0000256" key="2">
    <source>
        <dbReference type="ARBA" id="ARBA00022448"/>
    </source>
</evidence>
<sequence length="584" mass="65073">MKSERRNKVKYLFKLLSPYKKAASIALLFMLAELFVELFQPLLMSRIINDGIERMDLQSTMILGGFMVLLAFVGFACGIINSFYAARVSQGYGFDLRKQLFQKIQSFSFANFNQFPTATLITRVTSDVNLLQQFVFMGLRIMMRAPLMMIGGLIMAFIIDVKLALILGVVIPFLLVFLVWAMTRAYKLFRSVQSRLDHTNGVLRENLLGIRLIKAFVSFRQEIRRFTQSNEQLMERTIAALRIIELTVPLLLLAMNLCILFILWTGQLEVISGGSNVGDVVAVVNYTTRITGAFSAISMVIMNISRAKASVNRVSEVLEEKVDIYDTEESNANLQITSGHIAFNQVDFRYSANTLPILESISFTVNPGQTVAIMGATGSGKSSLFQLIPRLYDVSSGSVQIDNTDVRKMKLDVLRKQIGFVPQDPTLFTGTVRENIMWGKEDATLEEVIEAARHAQLHDTIMKLPLQYETVVGQKGVNLSGGQKQRMSIARALIRKPAILLLDDSTSALDLQTEAKLLAAIATYACTTLIITQKISTAMHADMVLLLDNGQLIAQGNHEQLLEGSELYKQIVSSQFGKEGVPHV</sequence>
<keyword evidence="13" id="KW-1185">Reference proteome</keyword>
<dbReference type="Pfam" id="PF00664">
    <property type="entry name" value="ABC_membrane"/>
    <property type="match status" value="1"/>
</dbReference>
<comment type="subcellular location">
    <subcellularLocation>
        <location evidence="1">Cell membrane</location>
        <topology evidence="1">Multi-pass membrane protein</topology>
    </subcellularLocation>
</comment>
<dbReference type="InterPro" id="IPR017871">
    <property type="entry name" value="ABC_transporter-like_CS"/>
</dbReference>
<dbReference type="Pfam" id="PF00005">
    <property type="entry name" value="ABC_tran"/>
    <property type="match status" value="1"/>
</dbReference>
<evidence type="ECO:0000256" key="9">
    <source>
        <dbReference type="SAM" id="Phobius"/>
    </source>
</evidence>
<dbReference type="GO" id="GO:0005524">
    <property type="term" value="F:ATP binding"/>
    <property type="evidence" value="ECO:0007669"/>
    <property type="project" value="UniProtKB-KW"/>
</dbReference>
<organism evidence="12 13">
    <name type="scientific">Paenibacillus albiflavus</name>
    <dbReference type="NCBI Taxonomy" id="2545760"/>
    <lineage>
        <taxon>Bacteria</taxon>
        <taxon>Bacillati</taxon>
        <taxon>Bacillota</taxon>
        <taxon>Bacilli</taxon>
        <taxon>Bacillales</taxon>
        <taxon>Paenibacillaceae</taxon>
        <taxon>Paenibacillus</taxon>
    </lineage>
</organism>
<feature type="transmembrane region" description="Helical" evidence="9">
    <location>
        <begin position="62"/>
        <end position="84"/>
    </location>
</feature>
<dbReference type="PANTHER" id="PTHR43394:SF1">
    <property type="entry name" value="ATP-BINDING CASSETTE SUB-FAMILY B MEMBER 10, MITOCHONDRIAL"/>
    <property type="match status" value="1"/>
</dbReference>
<dbReference type="Proteomes" id="UP000295418">
    <property type="component" value="Unassembled WGS sequence"/>
</dbReference>
<keyword evidence="2" id="KW-0813">Transport</keyword>
<dbReference type="SMART" id="SM00382">
    <property type="entry name" value="AAA"/>
    <property type="match status" value="1"/>
</dbReference>
<dbReference type="OrthoDB" id="9770415at2"/>
<dbReference type="InterPro" id="IPR003439">
    <property type="entry name" value="ABC_transporter-like_ATP-bd"/>
</dbReference>
<name>A0A4V2WP40_9BACL</name>
<protein>
    <submittedName>
        <fullName evidence="12">ABC transporter ATP-binding protein</fullName>
    </submittedName>
</protein>
<evidence type="ECO:0000256" key="7">
    <source>
        <dbReference type="ARBA" id="ARBA00022989"/>
    </source>
</evidence>
<feature type="domain" description="ABC transporter" evidence="10">
    <location>
        <begin position="341"/>
        <end position="574"/>
    </location>
</feature>
<feature type="transmembrane region" description="Helical" evidence="9">
    <location>
        <begin position="243"/>
        <end position="266"/>
    </location>
</feature>
<evidence type="ECO:0000259" key="11">
    <source>
        <dbReference type="PROSITE" id="PS50929"/>
    </source>
</evidence>
<evidence type="ECO:0000256" key="5">
    <source>
        <dbReference type="ARBA" id="ARBA00022741"/>
    </source>
</evidence>
<keyword evidence="7 9" id="KW-1133">Transmembrane helix</keyword>
<dbReference type="Gene3D" id="3.40.50.300">
    <property type="entry name" value="P-loop containing nucleotide triphosphate hydrolases"/>
    <property type="match status" value="1"/>
</dbReference>
<dbReference type="SUPFAM" id="SSF52540">
    <property type="entry name" value="P-loop containing nucleoside triphosphate hydrolases"/>
    <property type="match status" value="1"/>
</dbReference>
<dbReference type="InterPro" id="IPR003593">
    <property type="entry name" value="AAA+_ATPase"/>
</dbReference>
<feature type="transmembrane region" description="Helical" evidence="9">
    <location>
        <begin position="165"/>
        <end position="186"/>
    </location>
</feature>
<evidence type="ECO:0000256" key="4">
    <source>
        <dbReference type="ARBA" id="ARBA00022692"/>
    </source>
</evidence>
<dbReference type="PROSITE" id="PS00211">
    <property type="entry name" value="ABC_TRANSPORTER_1"/>
    <property type="match status" value="1"/>
</dbReference>
<evidence type="ECO:0000256" key="3">
    <source>
        <dbReference type="ARBA" id="ARBA00022475"/>
    </source>
</evidence>
<feature type="transmembrane region" description="Helical" evidence="9">
    <location>
        <begin position="21"/>
        <end position="42"/>
    </location>
</feature>
<dbReference type="InterPro" id="IPR039421">
    <property type="entry name" value="Type_1_exporter"/>
</dbReference>
<feature type="transmembrane region" description="Helical" evidence="9">
    <location>
        <begin position="141"/>
        <end position="159"/>
    </location>
</feature>
<dbReference type="EMBL" id="SKFG01000008">
    <property type="protein sequence ID" value="TCZ77862.1"/>
    <property type="molecule type" value="Genomic_DNA"/>
</dbReference>
<dbReference type="SUPFAM" id="SSF90123">
    <property type="entry name" value="ABC transporter transmembrane region"/>
    <property type="match status" value="1"/>
</dbReference>
<gene>
    <name evidence="12" type="ORF">E0485_09840</name>
</gene>
<dbReference type="PROSITE" id="PS50929">
    <property type="entry name" value="ABC_TM1F"/>
    <property type="match status" value="1"/>
</dbReference>
<dbReference type="Gene3D" id="1.20.1560.10">
    <property type="entry name" value="ABC transporter type 1, transmembrane domain"/>
    <property type="match status" value="1"/>
</dbReference>
<evidence type="ECO:0000256" key="6">
    <source>
        <dbReference type="ARBA" id="ARBA00022840"/>
    </source>
</evidence>
<dbReference type="GO" id="GO:0005886">
    <property type="term" value="C:plasma membrane"/>
    <property type="evidence" value="ECO:0007669"/>
    <property type="project" value="UniProtKB-SubCell"/>
</dbReference>
<feature type="transmembrane region" description="Helical" evidence="9">
    <location>
        <begin position="286"/>
        <end position="304"/>
    </location>
</feature>
<dbReference type="FunFam" id="3.40.50.300:FF:000221">
    <property type="entry name" value="Multidrug ABC transporter ATP-binding protein"/>
    <property type="match status" value="1"/>
</dbReference>
<keyword evidence="3" id="KW-1003">Cell membrane</keyword>
<keyword evidence="6 12" id="KW-0067">ATP-binding</keyword>
<reference evidence="12 13" key="1">
    <citation type="submission" date="2019-03" db="EMBL/GenBank/DDBJ databases">
        <authorList>
            <person name="Kim M.K.M."/>
        </authorList>
    </citation>
    <scope>NUCLEOTIDE SEQUENCE [LARGE SCALE GENOMIC DNA]</scope>
    <source>
        <strain evidence="12 13">18JY21-1</strain>
    </source>
</reference>
<keyword evidence="5" id="KW-0547">Nucleotide-binding</keyword>
<keyword evidence="4 9" id="KW-0812">Transmembrane</keyword>
<evidence type="ECO:0000259" key="10">
    <source>
        <dbReference type="PROSITE" id="PS50893"/>
    </source>
</evidence>
<dbReference type="InterPro" id="IPR027417">
    <property type="entry name" value="P-loop_NTPase"/>
</dbReference>
<dbReference type="InterPro" id="IPR036640">
    <property type="entry name" value="ABC1_TM_sf"/>
</dbReference>
<evidence type="ECO:0000256" key="1">
    <source>
        <dbReference type="ARBA" id="ARBA00004651"/>
    </source>
</evidence>
<dbReference type="PANTHER" id="PTHR43394">
    <property type="entry name" value="ATP-DEPENDENT PERMEASE MDL1, MITOCHONDRIAL"/>
    <property type="match status" value="1"/>
</dbReference>
<feature type="domain" description="ABC transmembrane type-1" evidence="11">
    <location>
        <begin position="25"/>
        <end position="306"/>
    </location>
</feature>
<dbReference type="GO" id="GO:0015421">
    <property type="term" value="F:ABC-type oligopeptide transporter activity"/>
    <property type="evidence" value="ECO:0007669"/>
    <property type="project" value="TreeGrafter"/>
</dbReference>